<dbReference type="Pfam" id="PF01826">
    <property type="entry name" value="TIL"/>
    <property type="match status" value="1"/>
</dbReference>
<dbReference type="PROSITE" id="PS50026">
    <property type="entry name" value="EGF_3"/>
    <property type="match status" value="1"/>
</dbReference>
<dbReference type="SMART" id="SM00181">
    <property type="entry name" value="EGF"/>
    <property type="match status" value="3"/>
</dbReference>
<dbReference type="PROSITE" id="PS51233">
    <property type="entry name" value="VWFD"/>
    <property type="match status" value="1"/>
</dbReference>
<keyword evidence="2" id="KW-0722">Serine protease inhibitor</keyword>
<evidence type="ECO:0000256" key="1">
    <source>
        <dbReference type="ARBA" id="ARBA00007611"/>
    </source>
</evidence>
<dbReference type="Gene3D" id="2.10.25.10">
    <property type="entry name" value="Laminin"/>
    <property type="match status" value="2"/>
</dbReference>
<dbReference type="CDD" id="cd00037">
    <property type="entry name" value="CLECT"/>
    <property type="match status" value="1"/>
</dbReference>
<dbReference type="InterPro" id="IPR036084">
    <property type="entry name" value="Ser_inhib-like_sf"/>
</dbReference>
<accession>A0A914XIY7</accession>
<feature type="domain" description="VWFD" evidence="8">
    <location>
        <begin position="196"/>
        <end position="394"/>
    </location>
</feature>
<dbReference type="Gene3D" id="3.10.100.10">
    <property type="entry name" value="Mannose-Binding Protein A, subunit A"/>
    <property type="match status" value="1"/>
</dbReference>
<dbReference type="Pfam" id="PF00059">
    <property type="entry name" value="Lectin_C"/>
    <property type="match status" value="1"/>
</dbReference>
<dbReference type="AlphaFoldDB" id="A0A914XIY7"/>
<evidence type="ECO:0000256" key="2">
    <source>
        <dbReference type="ARBA" id="ARBA00022900"/>
    </source>
</evidence>
<dbReference type="SUPFAM" id="SSF57196">
    <property type="entry name" value="EGF/Laminin"/>
    <property type="match status" value="1"/>
</dbReference>
<keyword evidence="4" id="KW-0325">Glycoprotein</keyword>
<dbReference type="Pfam" id="PF00008">
    <property type="entry name" value="EGF"/>
    <property type="match status" value="1"/>
</dbReference>
<evidence type="ECO:0000256" key="4">
    <source>
        <dbReference type="ARBA" id="ARBA00023180"/>
    </source>
</evidence>
<dbReference type="GO" id="GO:0004867">
    <property type="term" value="F:serine-type endopeptidase inhibitor activity"/>
    <property type="evidence" value="ECO:0007669"/>
    <property type="project" value="UniProtKB-KW"/>
</dbReference>
<dbReference type="InterPro" id="IPR018378">
    <property type="entry name" value="C-type_lectin_CS"/>
</dbReference>
<dbReference type="InterPro" id="IPR000742">
    <property type="entry name" value="EGF"/>
</dbReference>
<evidence type="ECO:0000313" key="10">
    <source>
        <dbReference type="WBParaSite" id="PSAMB.scaffold8930size5586.g32003.t1"/>
    </source>
</evidence>
<name>A0A914XIY7_9BILA</name>
<comment type="caution">
    <text evidence="5">Lacks conserved residue(s) required for the propagation of feature annotation.</text>
</comment>
<keyword evidence="3 5" id="KW-1015">Disulfide bond</keyword>
<dbReference type="PANTHER" id="PTHR11339">
    <property type="entry name" value="EXTRACELLULAR MATRIX GLYCOPROTEIN RELATED"/>
    <property type="match status" value="1"/>
</dbReference>
<dbReference type="InterPro" id="IPR001304">
    <property type="entry name" value="C-type_lectin-like"/>
</dbReference>
<keyword evidence="2" id="KW-0646">Protease inhibitor</keyword>
<evidence type="ECO:0000313" key="9">
    <source>
        <dbReference type="Proteomes" id="UP000887566"/>
    </source>
</evidence>
<comment type="similarity">
    <text evidence="1">Belongs to the serine protease inhibitor-like (TIL domain-containing) family.</text>
</comment>
<protein>
    <submittedName>
        <fullName evidence="10">C-type lectin domain-containing protein</fullName>
    </submittedName>
</protein>
<feature type="domain" description="EGF-like" evidence="6">
    <location>
        <begin position="113"/>
        <end position="151"/>
    </location>
</feature>
<evidence type="ECO:0000256" key="3">
    <source>
        <dbReference type="ARBA" id="ARBA00023157"/>
    </source>
</evidence>
<dbReference type="Pfam" id="PF00094">
    <property type="entry name" value="VWD"/>
    <property type="match status" value="1"/>
</dbReference>
<dbReference type="InterPro" id="IPR001846">
    <property type="entry name" value="VWF_type-D"/>
</dbReference>
<dbReference type="InterPro" id="IPR016186">
    <property type="entry name" value="C-type_lectin-like/link_sf"/>
</dbReference>
<keyword evidence="9" id="KW-1185">Reference proteome</keyword>
<dbReference type="PROSITE" id="PS00615">
    <property type="entry name" value="C_TYPE_LECTIN_1"/>
    <property type="match status" value="1"/>
</dbReference>
<evidence type="ECO:0000256" key="5">
    <source>
        <dbReference type="PROSITE-ProRule" id="PRU00076"/>
    </source>
</evidence>
<evidence type="ECO:0000259" key="6">
    <source>
        <dbReference type="PROSITE" id="PS50026"/>
    </source>
</evidence>
<sequence>RNPGPDRVMLGPGYSVRSKARSTKKQVGPGSVRCTECQKCSVHRVIRCRCPEHATGANCETLLQCDSASCPANSDCIVQNQKIKCICKDGYIQNDNGECVPKMDCKYVNGTCDVCADPHPCQNDGICEPIAGSDDQYRCRCPENTTGTNCETLLQCSSTSCPANSDCFVQNHQMNCICKPDYIENRNGECVIMKMRQACVMGDPHYQTFDGLIYDYHGTCPHVVSQPCKEDDISPFFSIRAQNVQIGALSASAVNWAELRIHGHAFAVDQGLSLTVDGVTQPVPYFYPNETEWLVKAYISANWMYIMTKEGIQIAFALYFMCVSVSEEMMIGTGRLCGLFGDVDNNCKNDLRGKNQSLLGIPNDSCNWPFMSVIPSVIQFGDDWIDDYQSGMCLTGDVITSTLPCTTDQYIEAQKACQAIVLAKSGIGIFAKCSRLGAQLDAMYARCAFDTCVDENFRCNSLTQLVHICQQAFPGTVISGWRENVTCPLECSENQKYSDCVSGCRPTCTNMTAPLTCGKPCVEGCTCSDGMLLDGTGLNCVPQTECANVPDPCCPSGWSIAPNGTKCLYLSSERLSWFDAARFCQSTGGQLVSLHSDLEGEMLRRWILNSFPDPGVWLGGVTTNPAPGGNNWYWLDQTTFDYRSWAPGQPDNNEENCKAQALSDTSQSCLKTYDIRTSGQWDDECCSAKLLFICGKCPGRVDCTP</sequence>
<evidence type="ECO:0000259" key="8">
    <source>
        <dbReference type="PROSITE" id="PS51233"/>
    </source>
</evidence>
<reference evidence="10" key="1">
    <citation type="submission" date="2022-11" db="UniProtKB">
        <authorList>
            <consortium name="WormBaseParasite"/>
        </authorList>
    </citation>
    <scope>IDENTIFICATION</scope>
</reference>
<evidence type="ECO:0000259" key="7">
    <source>
        <dbReference type="PROSITE" id="PS50041"/>
    </source>
</evidence>
<dbReference type="FunFam" id="2.10.25.10:FF:000055">
    <property type="entry name" value="alpha-tectorin isoform X1"/>
    <property type="match status" value="1"/>
</dbReference>
<dbReference type="SUPFAM" id="SSF56436">
    <property type="entry name" value="C-type lectin-like"/>
    <property type="match status" value="1"/>
</dbReference>
<dbReference type="Proteomes" id="UP000887566">
    <property type="component" value="Unplaced"/>
</dbReference>
<dbReference type="CDD" id="cd00054">
    <property type="entry name" value="EGF_CA"/>
    <property type="match status" value="1"/>
</dbReference>
<dbReference type="InterPro" id="IPR050780">
    <property type="entry name" value="Mucin_vWF_Thrombospondin_sf"/>
</dbReference>
<dbReference type="SMART" id="SM00034">
    <property type="entry name" value="CLECT"/>
    <property type="match status" value="1"/>
</dbReference>
<dbReference type="InterPro" id="IPR002919">
    <property type="entry name" value="TIL_dom"/>
</dbReference>
<proteinExistence type="inferred from homology"/>
<dbReference type="WBParaSite" id="PSAMB.scaffold8930size5586.g32003.t1">
    <property type="protein sequence ID" value="PSAMB.scaffold8930size5586.g32003.t1"/>
    <property type="gene ID" value="PSAMB.scaffold8930size5586.g32003"/>
</dbReference>
<dbReference type="SUPFAM" id="SSF57567">
    <property type="entry name" value="Serine protease inhibitors"/>
    <property type="match status" value="1"/>
</dbReference>
<dbReference type="PROSITE" id="PS50041">
    <property type="entry name" value="C_TYPE_LECTIN_2"/>
    <property type="match status" value="1"/>
</dbReference>
<dbReference type="InterPro" id="IPR016187">
    <property type="entry name" value="CTDL_fold"/>
</dbReference>
<organism evidence="9 10">
    <name type="scientific">Plectus sambesii</name>
    <dbReference type="NCBI Taxonomy" id="2011161"/>
    <lineage>
        <taxon>Eukaryota</taxon>
        <taxon>Metazoa</taxon>
        <taxon>Ecdysozoa</taxon>
        <taxon>Nematoda</taxon>
        <taxon>Chromadorea</taxon>
        <taxon>Plectida</taxon>
        <taxon>Plectina</taxon>
        <taxon>Plectoidea</taxon>
        <taxon>Plectidae</taxon>
        <taxon>Plectus</taxon>
    </lineage>
</organism>
<dbReference type="SMART" id="SM00216">
    <property type="entry name" value="VWD"/>
    <property type="match status" value="1"/>
</dbReference>
<feature type="domain" description="C-type lectin" evidence="7">
    <location>
        <begin position="563"/>
        <end position="695"/>
    </location>
</feature>
<dbReference type="PROSITE" id="PS00022">
    <property type="entry name" value="EGF_1"/>
    <property type="match status" value="1"/>
</dbReference>
<feature type="disulfide bond" evidence="5">
    <location>
        <begin position="141"/>
        <end position="150"/>
    </location>
</feature>
<dbReference type="CDD" id="cd19941">
    <property type="entry name" value="TIL"/>
    <property type="match status" value="1"/>
</dbReference>
<keyword evidence="5" id="KW-0245">EGF-like domain</keyword>